<organism evidence="1">
    <name type="scientific">marine sediment metagenome</name>
    <dbReference type="NCBI Taxonomy" id="412755"/>
    <lineage>
        <taxon>unclassified sequences</taxon>
        <taxon>metagenomes</taxon>
        <taxon>ecological metagenomes</taxon>
    </lineage>
</organism>
<sequence>MRISRLEQVVYNSIGRVHLRLRGKMKIEDPDSLRMLASGPEPERGRLDGALSGRWSIEGGDRTHFSASLHADGQTELIIGEAFRKPTGRELTLDITAVVEADEMRLEDVMVDLTTEGGR</sequence>
<feature type="non-terminal residue" evidence="1">
    <location>
        <position position="119"/>
    </location>
</feature>
<evidence type="ECO:0008006" key="2">
    <source>
        <dbReference type="Google" id="ProtNLM"/>
    </source>
</evidence>
<comment type="caution">
    <text evidence="1">The sequence shown here is derived from an EMBL/GenBank/DDBJ whole genome shotgun (WGS) entry which is preliminary data.</text>
</comment>
<accession>A0A0F8Z0F7</accession>
<evidence type="ECO:0000313" key="1">
    <source>
        <dbReference type="EMBL" id="KKK87232.1"/>
    </source>
</evidence>
<name>A0A0F8Z0F7_9ZZZZ</name>
<dbReference type="EMBL" id="LAZR01050492">
    <property type="protein sequence ID" value="KKK87232.1"/>
    <property type="molecule type" value="Genomic_DNA"/>
</dbReference>
<proteinExistence type="predicted"/>
<reference evidence="1" key="1">
    <citation type="journal article" date="2015" name="Nature">
        <title>Complex archaea that bridge the gap between prokaryotes and eukaryotes.</title>
        <authorList>
            <person name="Spang A."/>
            <person name="Saw J.H."/>
            <person name="Jorgensen S.L."/>
            <person name="Zaremba-Niedzwiedzka K."/>
            <person name="Martijn J."/>
            <person name="Lind A.E."/>
            <person name="van Eijk R."/>
            <person name="Schleper C."/>
            <person name="Guy L."/>
            <person name="Ettema T.J."/>
        </authorList>
    </citation>
    <scope>NUCLEOTIDE SEQUENCE</scope>
</reference>
<protein>
    <recommendedName>
        <fullName evidence="2">Lipid/polyisoprenoid-binding YceI-like domain-containing protein</fullName>
    </recommendedName>
</protein>
<gene>
    <name evidence="1" type="ORF">LCGC14_2755290</name>
</gene>
<dbReference type="AlphaFoldDB" id="A0A0F8Z0F7"/>